<dbReference type="RefSeq" id="WP_199264097.1">
    <property type="nucleotide sequence ID" value="NZ_CP054140.1"/>
</dbReference>
<dbReference type="Proteomes" id="UP000596092">
    <property type="component" value="Chromosome"/>
</dbReference>
<keyword evidence="6 14" id="KW-0812">Transmembrane</keyword>
<comment type="function">
    <text evidence="14">Catalyzes the dephosphorylation of undecaprenyl diphosphate (UPP). Confers resistance to bacitracin.</text>
</comment>
<evidence type="ECO:0000256" key="3">
    <source>
        <dbReference type="ARBA" id="ARBA00012374"/>
    </source>
</evidence>
<dbReference type="GO" id="GO:0046677">
    <property type="term" value="P:response to antibiotic"/>
    <property type="evidence" value="ECO:0007669"/>
    <property type="project" value="UniProtKB-UniRule"/>
</dbReference>
<protein>
    <recommendedName>
        <fullName evidence="4 14">Undecaprenyl-diphosphatase</fullName>
        <ecNumber evidence="3 14">3.6.1.27</ecNumber>
    </recommendedName>
    <alternativeName>
        <fullName evidence="12 14">Bacitracin resistance protein</fullName>
    </alternativeName>
    <alternativeName>
        <fullName evidence="11 14">Undecaprenyl pyrophosphate phosphatase</fullName>
    </alternativeName>
</protein>
<evidence type="ECO:0000256" key="13">
    <source>
        <dbReference type="ARBA" id="ARBA00047594"/>
    </source>
</evidence>
<keyword evidence="14" id="KW-0133">Cell shape</keyword>
<evidence type="ECO:0000256" key="6">
    <source>
        <dbReference type="ARBA" id="ARBA00022692"/>
    </source>
</evidence>
<evidence type="ECO:0000256" key="14">
    <source>
        <dbReference type="HAMAP-Rule" id="MF_01006"/>
    </source>
</evidence>
<dbReference type="EC" id="3.6.1.27" evidence="3 14"/>
<dbReference type="NCBIfam" id="NF001389">
    <property type="entry name" value="PRK00281.1-2"/>
    <property type="match status" value="1"/>
</dbReference>
<dbReference type="HAMAP" id="MF_01006">
    <property type="entry name" value="Undec_diphosphatase"/>
    <property type="match status" value="1"/>
</dbReference>
<keyword evidence="7 14" id="KW-0378">Hydrolase</keyword>
<keyword evidence="16" id="KW-1185">Reference proteome</keyword>
<keyword evidence="14" id="KW-0573">Peptidoglycan synthesis</keyword>
<dbReference type="GO" id="GO:0050380">
    <property type="term" value="F:undecaprenyl-diphosphatase activity"/>
    <property type="evidence" value="ECO:0007669"/>
    <property type="project" value="UniProtKB-UniRule"/>
</dbReference>
<dbReference type="KEGG" id="dog:HP555_05060"/>
<comment type="similarity">
    <text evidence="2 14">Belongs to the UppP family.</text>
</comment>
<keyword evidence="5 14" id="KW-1003">Cell membrane</keyword>
<keyword evidence="14" id="KW-0961">Cell wall biogenesis/degradation</keyword>
<evidence type="ECO:0000256" key="10">
    <source>
        <dbReference type="ARBA" id="ARBA00023251"/>
    </source>
</evidence>
<dbReference type="GO" id="GO:0071555">
    <property type="term" value="P:cell wall organization"/>
    <property type="evidence" value="ECO:0007669"/>
    <property type="project" value="UniProtKB-KW"/>
</dbReference>
<dbReference type="InterPro" id="IPR003824">
    <property type="entry name" value="UppP"/>
</dbReference>
<proteinExistence type="inferred from homology"/>
<feature type="transmembrane region" description="Helical" evidence="14">
    <location>
        <begin position="217"/>
        <end position="238"/>
    </location>
</feature>
<sequence>MDLSALLPSIVLGIVEGLTEFLPISSTGHLIIAGDLLNYTGDQAKTFEVCIQLGAILAVCWLYRRRLLKVITGLTTDRTAQNFVINLIVGILPSAVFGLLLYEVIKSHLFNPVVVALAMVVGGGIIFLVERRDRHPRITDVDQMQWTDALKVGLAQVFSMVPGTSRSGATIIGGLLFGLSRRTATEFSFFLAIPTMFLATGYDIYKSWHILAHTDLVFFGVGFITAFFSALVAIKMLIRYVANHDFKIFAWYRVVVGSLFLLYFMR</sequence>
<evidence type="ECO:0000256" key="5">
    <source>
        <dbReference type="ARBA" id="ARBA00022475"/>
    </source>
</evidence>
<dbReference type="PANTHER" id="PTHR30622:SF3">
    <property type="entry name" value="UNDECAPRENYL-DIPHOSPHATASE"/>
    <property type="match status" value="1"/>
</dbReference>
<feature type="transmembrane region" description="Helical" evidence="14">
    <location>
        <begin position="83"/>
        <end position="102"/>
    </location>
</feature>
<organism evidence="15 16">
    <name type="scientific">Desulfobulbus oligotrophicus</name>
    <dbReference type="NCBI Taxonomy" id="1909699"/>
    <lineage>
        <taxon>Bacteria</taxon>
        <taxon>Pseudomonadati</taxon>
        <taxon>Thermodesulfobacteriota</taxon>
        <taxon>Desulfobulbia</taxon>
        <taxon>Desulfobulbales</taxon>
        <taxon>Desulfobulbaceae</taxon>
        <taxon>Desulfobulbus</taxon>
    </lineage>
</organism>
<dbReference type="GO" id="GO:0009252">
    <property type="term" value="P:peptidoglycan biosynthetic process"/>
    <property type="evidence" value="ECO:0007669"/>
    <property type="project" value="UniProtKB-KW"/>
</dbReference>
<evidence type="ECO:0000256" key="9">
    <source>
        <dbReference type="ARBA" id="ARBA00023136"/>
    </source>
</evidence>
<comment type="subcellular location">
    <subcellularLocation>
        <location evidence="1 14">Cell membrane</location>
        <topology evidence="1 14">Multi-pass membrane protein</topology>
    </subcellularLocation>
</comment>
<feature type="transmembrane region" description="Helical" evidence="14">
    <location>
        <begin position="250"/>
        <end position="265"/>
    </location>
</feature>
<dbReference type="Pfam" id="PF02673">
    <property type="entry name" value="BacA"/>
    <property type="match status" value="1"/>
</dbReference>
<dbReference type="GO" id="GO:0008360">
    <property type="term" value="P:regulation of cell shape"/>
    <property type="evidence" value="ECO:0007669"/>
    <property type="project" value="UniProtKB-KW"/>
</dbReference>
<comment type="miscellaneous">
    <text evidence="14">Bacitracin is thought to be involved in the inhibition of peptidoglycan synthesis by sequestering undecaprenyl diphosphate, thereby reducing the pool of lipid carrier available.</text>
</comment>
<evidence type="ECO:0000313" key="15">
    <source>
        <dbReference type="EMBL" id="QQG65275.1"/>
    </source>
</evidence>
<evidence type="ECO:0000256" key="1">
    <source>
        <dbReference type="ARBA" id="ARBA00004651"/>
    </source>
</evidence>
<dbReference type="AlphaFoldDB" id="A0A7T5VCD3"/>
<keyword evidence="10 14" id="KW-0046">Antibiotic resistance</keyword>
<name>A0A7T5VCD3_9BACT</name>
<reference evidence="15 16" key="1">
    <citation type="submission" date="2020-05" db="EMBL/GenBank/DDBJ databases">
        <title>Complete genome of Desulfobulbus oligotrophicus.</title>
        <authorList>
            <person name="Podar M."/>
        </authorList>
    </citation>
    <scope>NUCLEOTIDE SEQUENCE [LARGE SCALE GENOMIC DNA]</scope>
    <source>
        <strain evidence="15 16">Prop6</strain>
    </source>
</reference>
<evidence type="ECO:0000256" key="8">
    <source>
        <dbReference type="ARBA" id="ARBA00022989"/>
    </source>
</evidence>
<dbReference type="GO" id="GO:0005886">
    <property type="term" value="C:plasma membrane"/>
    <property type="evidence" value="ECO:0007669"/>
    <property type="project" value="UniProtKB-SubCell"/>
</dbReference>
<evidence type="ECO:0000256" key="2">
    <source>
        <dbReference type="ARBA" id="ARBA00010621"/>
    </source>
</evidence>
<dbReference type="NCBIfam" id="TIGR00753">
    <property type="entry name" value="undec_PP_bacA"/>
    <property type="match status" value="1"/>
</dbReference>
<evidence type="ECO:0000256" key="12">
    <source>
        <dbReference type="ARBA" id="ARBA00032932"/>
    </source>
</evidence>
<evidence type="ECO:0000256" key="4">
    <source>
        <dbReference type="ARBA" id="ARBA00021581"/>
    </source>
</evidence>
<accession>A0A7T5VCD3</accession>
<feature type="transmembrane region" description="Helical" evidence="14">
    <location>
        <begin position="108"/>
        <end position="129"/>
    </location>
</feature>
<evidence type="ECO:0000313" key="16">
    <source>
        <dbReference type="Proteomes" id="UP000596092"/>
    </source>
</evidence>
<dbReference type="PANTHER" id="PTHR30622">
    <property type="entry name" value="UNDECAPRENYL-DIPHOSPHATASE"/>
    <property type="match status" value="1"/>
</dbReference>
<keyword evidence="8 14" id="KW-1133">Transmembrane helix</keyword>
<evidence type="ECO:0000256" key="7">
    <source>
        <dbReference type="ARBA" id="ARBA00022801"/>
    </source>
</evidence>
<dbReference type="NCBIfam" id="NF001390">
    <property type="entry name" value="PRK00281.1-4"/>
    <property type="match status" value="1"/>
</dbReference>
<keyword evidence="9 14" id="KW-0472">Membrane</keyword>
<gene>
    <name evidence="14" type="primary">uppP</name>
    <name evidence="15" type="ORF">HP555_05060</name>
</gene>
<comment type="catalytic activity">
    <reaction evidence="13 14">
        <text>di-trans,octa-cis-undecaprenyl diphosphate + H2O = di-trans,octa-cis-undecaprenyl phosphate + phosphate + H(+)</text>
        <dbReference type="Rhea" id="RHEA:28094"/>
        <dbReference type="ChEBI" id="CHEBI:15377"/>
        <dbReference type="ChEBI" id="CHEBI:15378"/>
        <dbReference type="ChEBI" id="CHEBI:43474"/>
        <dbReference type="ChEBI" id="CHEBI:58405"/>
        <dbReference type="ChEBI" id="CHEBI:60392"/>
        <dbReference type="EC" id="3.6.1.27"/>
    </reaction>
</comment>
<feature type="transmembrane region" description="Helical" evidence="14">
    <location>
        <begin position="46"/>
        <end position="63"/>
    </location>
</feature>
<evidence type="ECO:0000256" key="11">
    <source>
        <dbReference type="ARBA" id="ARBA00032707"/>
    </source>
</evidence>
<dbReference type="EMBL" id="CP054140">
    <property type="protein sequence ID" value="QQG65275.1"/>
    <property type="molecule type" value="Genomic_DNA"/>
</dbReference>